<feature type="compositionally biased region" description="Polar residues" evidence="3">
    <location>
        <begin position="146"/>
        <end position="158"/>
    </location>
</feature>
<dbReference type="CDD" id="cd07035">
    <property type="entry name" value="TPP_PYR_POX_like"/>
    <property type="match status" value="1"/>
</dbReference>
<reference evidence="4" key="2">
    <citation type="journal article" date="2021" name="Genome Biol. Evol.">
        <title>Developing a high-quality reference genome for a parasitic bivalve with doubly uniparental inheritance (Bivalvia: Unionida).</title>
        <authorList>
            <person name="Smith C.H."/>
        </authorList>
    </citation>
    <scope>NUCLEOTIDE SEQUENCE</scope>
    <source>
        <strain evidence="4">CHS0354</strain>
        <tissue evidence="4">Mantle</tissue>
    </source>
</reference>
<accession>A0AAE0TEP0</accession>
<keyword evidence="2" id="KW-0456">Lyase</keyword>
<evidence type="ECO:0000256" key="2">
    <source>
        <dbReference type="ARBA" id="ARBA00023239"/>
    </source>
</evidence>
<dbReference type="AlphaFoldDB" id="A0AAE0TEP0"/>
<organism evidence="4 5">
    <name type="scientific">Potamilus streckersoni</name>
    <dbReference type="NCBI Taxonomy" id="2493646"/>
    <lineage>
        <taxon>Eukaryota</taxon>
        <taxon>Metazoa</taxon>
        <taxon>Spiralia</taxon>
        <taxon>Lophotrochozoa</taxon>
        <taxon>Mollusca</taxon>
        <taxon>Bivalvia</taxon>
        <taxon>Autobranchia</taxon>
        <taxon>Heteroconchia</taxon>
        <taxon>Palaeoheterodonta</taxon>
        <taxon>Unionida</taxon>
        <taxon>Unionoidea</taxon>
        <taxon>Unionidae</taxon>
        <taxon>Ambleminae</taxon>
        <taxon>Lampsilini</taxon>
        <taxon>Potamilus</taxon>
    </lineage>
</organism>
<protein>
    <recommendedName>
        <fullName evidence="6">Phosphonopyruvate decarboxylase</fullName>
    </recommendedName>
</protein>
<dbReference type="InterPro" id="IPR051818">
    <property type="entry name" value="TPP_dependent_decarboxylase"/>
</dbReference>
<reference evidence="4" key="1">
    <citation type="journal article" date="2021" name="Genome Biol. Evol.">
        <title>A High-Quality Reference Genome for a Parasitic Bivalve with Doubly Uniparental Inheritance (Bivalvia: Unionida).</title>
        <authorList>
            <person name="Smith C.H."/>
        </authorList>
    </citation>
    <scope>NUCLEOTIDE SEQUENCE</scope>
    <source>
        <strain evidence="4">CHS0354</strain>
    </source>
</reference>
<keyword evidence="5" id="KW-1185">Reference proteome</keyword>
<dbReference type="Proteomes" id="UP001195483">
    <property type="component" value="Unassembled WGS sequence"/>
</dbReference>
<feature type="region of interest" description="Disordered" evidence="3">
    <location>
        <begin position="146"/>
        <end position="181"/>
    </location>
</feature>
<proteinExistence type="predicted"/>
<dbReference type="EMBL" id="JAEAOA010000469">
    <property type="protein sequence ID" value="KAK3608861.1"/>
    <property type="molecule type" value="Genomic_DNA"/>
</dbReference>
<evidence type="ECO:0008006" key="6">
    <source>
        <dbReference type="Google" id="ProtNLM"/>
    </source>
</evidence>
<dbReference type="PANTHER" id="PTHR42818">
    <property type="entry name" value="SULFOPYRUVATE DECARBOXYLASE SUBUNIT ALPHA"/>
    <property type="match status" value="1"/>
</dbReference>
<gene>
    <name evidence="4" type="ORF">CHS0354_006902</name>
</gene>
<evidence type="ECO:0000313" key="4">
    <source>
        <dbReference type="EMBL" id="KAK3608861.1"/>
    </source>
</evidence>
<sequence length="181" mass="20406">MAANEGDAIAIASGAYFAKRKPVVLMQNSGLTNAVSPLTSLNYIFDLPILGFVSLRGEPGLKDEPQHELMGQITEDMLTLMRVEWEYLSDNIDNARQQIERAEAHMSQGKTFFLSQNSKKYLPAYRPLRQKSAAISAIRSRQYSPGWKHSQSLTTQKTAKPPDCHNRQNRAGTVRDRRRAE</sequence>
<evidence type="ECO:0000256" key="3">
    <source>
        <dbReference type="SAM" id="MobiDB-lite"/>
    </source>
</evidence>
<keyword evidence="1" id="KW-0210">Decarboxylase</keyword>
<dbReference type="InterPro" id="IPR029061">
    <property type="entry name" value="THDP-binding"/>
</dbReference>
<comment type="caution">
    <text evidence="4">The sequence shown here is derived from an EMBL/GenBank/DDBJ whole genome shotgun (WGS) entry which is preliminary data.</text>
</comment>
<reference evidence="4" key="3">
    <citation type="submission" date="2023-05" db="EMBL/GenBank/DDBJ databases">
        <authorList>
            <person name="Smith C.H."/>
        </authorList>
    </citation>
    <scope>NUCLEOTIDE SEQUENCE</scope>
    <source>
        <strain evidence="4">CHS0354</strain>
        <tissue evidence="4">Mantle</tissue>
    </source>
</reference>
<evidence type="ECO:0000256" key="1">
    <source>
        <dbReference type="ARBA" id="ARBA00022793"/>
    </source>
</evidence>
<dbReference type="PANTHER" id="PTHR42818:SF1">
    <property type="entry name" value="SULFOPYRUVATE DECARBOXYLASE"/>
    <property type="match status" value="1"/>
</dbReference>
<name>A0AAE0TEP0_9BIVA</name>
<evidence type="ECO:0000313" key="5">
    <source>
        <dbReference type="Proteomes" id="UP001195483"/>
    </source>
</evidence>
<dbReference type="GO" id="GO:0016831">
    <property type="term" value="F:carboxy-lyase activity"/>
    <property type="evidence" value="ECO:0007669"/>
    <property type="project" value="UniProtKB-KW"/>
</dbReference>
<dbReference type="SUPFAM" id="SSF52518">
    <property type="entry name" value="Thiamin diphosphate-binding fold (THDP-binding)"/>
    <property type="match status" value="1"/>
</dbReference>